<dbReference type="EMBL" id="FUEZ01000004">
    <property type="protein sequence ID" value="SPM39825.1"/>
    <property type="molecule type" value="Genomic_DNA"/>
</dbReference>
<evidence type="ECO:0000256" key="1">
    <source>
        <dbReference type="SAM" id="Phobius"/>
    </source>
</evidence>
<reference evidence="2 3" key="1">
    <citation type="submission" date="2017-01" db="EMBL/GenBank/DDBJ databases">
        <authorList>
            <consortium name="Urmite Genomes"/>
        </authorList>
    </citation>
    <scope>NUCLEOTIDE SEQUENCE [LARGE SCALE GENOMIC DNA]</scope>
    <source>
        <strain evidence="2 3">AB215</strain>
    </source>
</reference>
<sequence>MRALGQLASRLYGDRLFHFVVVLAALALGAYTISVLGVRNLFNPTVWWQSIAVWFVVAVIGHDLILFPLYSLADRLIFAPRRSPVGYRDSAAENPSRRIPMTNYLRMPTLAAALLLLIFLPGIIEQGAPTYRAATGLTQTPYLSRWLLLTAAFYDAGTVCYAIRTLLRQRGSSEPARRPRHPEASRAGG</sequence>
<feature type="transmembrane region" description="Helical" evidence="1">
    <location>
        <begin position="104"/>
        <end position="124"/>
    </location>
</feature>
<evidence type="ECO:0000313" key="3">
    <source>
        <dbReference type="Proteomes" id="UP000240424"/>
    </source>
</evidence>
<dbReference type="STRING" id="1841861.GCA_900157365_00335"/>
<keyword evidence="1" id="KW-1133">Transmembrane helix</keyword>
<accession>A0A2U3P825</accession>
<feature type="transmembrane region" description="Helical" evidence="1">
    <location>
        <begin position="51"/>
        <end position="73"/>
    </location>
</feature>
<dbReference type="Proteomes" id="UP000240424">
    <property type="component" value="Unassembled WGS sequence"/>
</dbReference>
<gene>
    <name evidence="2" type="ORF">MNAB215_2018</name>
</gene>
<name>A0A2U3P825_9MYCO</name>
<keyword evidence="2" id="KW-0449">Lipoprotein</keyword>
<keyword evidence="1" id="KW-0472">Membrane</keyword>
<dbReference type="AlphaFoldDB" id="A0A2U3P825"/>
<protein>
    <submittedName>
        <fullName evidence="2">Lipoprotein</fullName>
    </submittedName>
</protein>
<keyword evidence="3" id="KW-1185">Reference proteome</keyword>
<feature type="transmembrane region" description="Helical" evidence="1">
    <location>
        <begin position="144"/>
        <end position="163"/>
    </location>
</feature>
<dbReference type="RefSeq" id="WP_077078732.1">
    <property type="nucleotide sequence ID" value="NZ_FUEZ01000004.1"/>
</dbReference>
<keyword evidence="1" id="KW-0812">Transmembrane</keyword>
<feature type="transmembrane region" description="Helical" evidence="1">
    <location>
        <begin position="16"/>
        <end position="39"/>
    </location>
</feature>
<proteinExistence type="predicted"/>
<evidence type="ECO:0000313" key="2">
    <source>
        <dbReference type="EMBL" id="SPM39825.1"/>
    </source>
</evidence>
<organism evidence="2 3">
    <name type="scientific">Mycobacterium numidiamassiliense</name>
    <dbReference type="NCBI Taxonomy" id="1841861"/>
    <lineage>
        <taxon>Bacteria</taxon>
        <taxon>Bacillati</taxon>
        <taxon>Actinomycetota</taxon>
        <taxon>Actinomycetes</taxon>
        <taxon>Mycobacteriales</taxon>
        <taxon>Mycobacteriaceae</taxon>
        <taxon>Mycobacterium</taxon>
    </lineage>
</organism>